<name>A0ACA9M5Q1_9GLOM</name>
<reference evidence="1" key="1">
    <citation type="submission" date="2021-06" db="EMBL/GenBank/DDBJ databases">
        <authorList>
            <person name="Kallberg Y."/>
            <person name="Tangrot J."/>
            <person name="Rosling A."/>
        </authorList>
    </citation>
    <scope>NUCLEOTIDE SEQUENCE</scope>
    <source>
        <strain evidence="1">AU212A</strain>
    </source>
</reference>
<comment type="caution">
    <text evidence="1">The sequence shown here is derived from an EMBL/GenBank/DDBJ whole genome shotgun (WGS) entry which is preliminary data.</text>
</comment>
<sequence>MNRIIKSLGINILKSYLNSLASNITILELENCYEYNKEILLNLLKAFTMLICGHILYHDCLEKSNRDKQKTCPICFIDNEGIVSAEVQDVDMSEVVEDEGEETSNLIRVVSKLSIDSGKAIPRSKTKSIEPDKVQSLIKELSILSELIDDNNRGNKSKESKPIILL</sequence>
<keyword evidence="2" id="KW-1185">Reference proteome</keyword>
<organism evidence="1 2">
    <name type="scientific">Scutellospora calospora</name>
    <dbReference type="NCBI Taxonomy" id="85575"/>
    <lineage>
        <taxon>Eukaryota</taxon>
        <taxon>Fungi</taxon>
        <taxon>Fungi incertae sedis</taxon>
        <taxon>Mucoromycota</taxon>
        <taxon>Glomeromycotina</taxon>
        <taxon>Glomeromycetes</taxon>
        <taxon>Diversisporales</taxon>
        <taxon>Gigasporaceae</taxon>
        <taxon>Scutellospora</taxon>
    </lineage>
</organism>
<protein>
    <submittedName>
        <fullName evidence="1">3860_t:CDS:1</fullName>
    </submittedName>
</protein>
<feature type="non-terminal residue" evidence="1">
    <location>
        <position position="166"/>
    </location>
</feature>
<gene>
    <name evidence="1" type="ORF">SCALOS_LOCUS5535</name>
</gene>
<accession>A0ACA9M5Q1</accession>
<evidence type="ECO:0000313" key="2">
    <source>
        <dbReference type="Proteomes" id="UP000789860"/>
    </source>
</evidence>
<dbReference type="Proteomes" id="UP000789860">
    <property type="component" value="Unassembled WGS sequence"/>
</dbReference>
<dbReference type="EMBL" id="CAJVPM010009194">
    <property type="protein sequence ID" value="CAG8561846.1"/>
    <property type="molecule type" value="Genomic_DNA"/>
</dbReference>
<proteinExistence type="predicted"/>
<evidence type="ECO:0000313" key="1">
    <source>
        <dbReference type="EMBL" id="CAG8561846.1"/>
    </source>
</evidence>